<feature type="coiled-coil region" evidence="2">
    <location>
        <begin position="7"/>
        <end position="71"/>
    </location>
</feature>
<evidence type="ECO:0000313" key="4">
    <source>
        <dbReference type="EMBL" id="ERL64045.1"/>
    </source>
</evidence>
<evidence type="ECO:0000256" key="2">
    <source>
        <dbReference type="SAM" id="Coils"/>
    </source>
</evidence>
<evidence type="ECO:0000256" key="1">
    <source>
        <dbReference type="ARBA" id="ARBA00004328"/>
    </source>
</evidence>
<dbReference type="SUPFAM" id="SSF56563">
    <property type="entry name" value="Major capsid protein gp5"/>
    <property type="match status" value="1"/>
</dbReference>
<keyword evidence="5" id="KW-1185">Reference proteome</keyword>
<evidence type="ECO:0000259" key="3">
    <source>
        <dbReference type="Pfam" id="PF05065"/>
    </source>
</evidence>
<organism evidence="4 5">
    <name type="scientific">Schleiferilactobacillus shenzhenensis LY-73</name>
    <dbReference type="NCBI Taxonomy" id="1231336"/>
    <lineage>
        <taxon>Bacteria</taxon>
        <taxon>Bacillati</taxon>
        <taxon>Bacillota</taxon>
        <taxon>Bacilli</taxon>
        <taxon>Lactobacillales</taxon>
        <taxon>Lactobacillaceae</taxon>
        <taxon>Schleiferilactobacillus</taxon>
    </lineage>
</organism>
<sequence length="398" mass="42631">MTIDEKLAALTKEIDEKRAQVAPLTQEVRDLAEKAESDEEFAAAKEKRAALDQLNDAIKQDEERANLYKQAIKGQEQPNPTAVKTAPVADERRAEINAAIRSKSGGQDIVIPRELLRAGAASDTPTTTGITSPDAAPTIPVDISYVPQREVQTVVDLKPFVNVFAAKSASGKYPVLKNVTDTLHTVGELEKNPALGKPQFSDVEWAVATYRGAIPLSQESIDDSAADLIGIVNANAQQLVRNTNNAAIATVLKTFPAKTIGSVDDLKTINNVDLDPAYTRAIVASASFYNALDTLKDGNGRYLLQDSITSPSGKTVLGIPVVVVSDTTFGAAGEAHAFIGDIKRAVLFADRAELTVRWVDNDLYGQYLRAGIRFGVAKADSAAGFFLTYTASTPTLSK</sequence>
<dbReference type="Gene3D" id="3.30.2320.10">
    <property type="entry name" value="hypothetical protein PF0899 domain"/>
    <property type="match status" value="1"/>
</dbReference>
<reference evidence="5" key="1">
    <citation type="journal article" date="2013" name="Genome Announc.">
        <title>Whole-Genome Sequencing of Lactobacillus shenzhenensis Strain LY-73T.</title>
        <authorList>
            <person name="Lin Z."/>
            <person name="Liu Z."/>
            <person name="Yang R."/>
            <person name="Zou Y."/>
            <person name="Wan D."/>
            <person name="Chen J."/>
            <person name="Guo M."/>
            <person name="Zhao J."/>
            <person name="Fang C."/>
            <person name="Yang R."/>
            <person name="Liu F."/>
        </authorList>
    </citation>
    <scope>NUCLEOTIDE SEQUENCE [LARGE SCALE GENOMIC DNA]</scope>
    <source>
        <strain evidence="5">LY-73</strain>
    </source>
</reference>
<feature type="domain" description="Phage capsid-like C-terminal" evidence="3">
    <location>
        <begin position="148"/>
        <end position="375"/>
    </location>
</feature>
<dbReference type="RefSeq" id="WP_022530698.1">
    <property type="nucleotide sequence ID" value="NZ_KI271606.1"/>
</dbReference>
<dbReference type="eggNOG" id="COG4653">
    <property type="taxonomic scope" value="Bacteria"/>
</dbReference>
<name>U4TKY1_9LACO</name>
<dbReference type="NCBIfam" id="TIGR01554">
    <property type="entry name" value="major_cap_HK97"/>
    <property type="match status" value="1"/>
</dbReference>
<dbReference type="STRING" id="1231336.L248_1692"/>
<dbReference type="Pfam" id="PF05065">
    <property type="entry name" value="Phage_capsid"/>
    <property type="match status" value="1"/>
</dbReference>
<accession>U4TKY1</accession>
<dbReference type="HOGENOM" id="CLU_029522_0_0_9"/>
<dbReference type="AlphaFoldDB" id="U4TKY1"/>
<protein>
    <recommendedName>
        <fullName evidence="3">Phage capsid-like C-terminal domain-containing protein</fullName>
    </recommendedName>
</protein>
<comment type="subcellular location">
    <subcellularLocation>
        <location evidence="1">Virion</location>
    </subcellularLocation>
</comment>
<gene>
    <name evidence="4" type="ORF">L248_1692</name>
</gene>
<dbReference type="OrthoDB" id="85826at2"/>
<proteinExistence type="predicted"/>
<dbReference type="Proteomes" id="UP000030647">
    <property type="component" value="Unassembled WGS sequence"/>
</dbReference>
<dbReference type="InterPro" id="IPR054612">
    <property type="entry name" value="Phage_capsid-like_C"/>
</dbReference>
<dbReference type="EMBL" id="KI271606">
    <property type="protein sequence ID" value="ERL64045.1"/>
    <property type="molecule type" value="Genomic_DNA"/>
</dbReference>
<evidence type="ECO:0000313" key="5">
    <source>
        <dbReference type="Proteomes" id="UP000030647"/>
    </source>
</evidence>
<keyword evidence="2" id="KW-0175">Coiled coil</keyword>
<dbReference type="InterPro" id="IPR024455">
    <property type="entry name" value="Phage_capsid"/>
</dbReference>